<comment type="caution">
    <text evidence="1">The sequence shown here is derived from an EMBL/GenBank/DDBJ whole genome shotgun (WGS) entry which is preliminary data.</text>
</comment>
<organism evidence="1 2">
    <name type="scientific">Apolygus lucorum</name>
    <name type="common">Small green plant bug</name>
    <name type="synonym">Lygocoris lucorum</name>
    <dbReference type="NCBI Taxonomy" id="248454"/>
    <lineage>
        <taxon>Eukaryota</taxon>
        <taxon>Metazoa</taxon>
        <taxon>Ecdysozoa</taxon>
        <taxon>Arthropoda</taxon>
        <taxon>Hexapoda</taxon>
        <taxon>Insecta</taxon>
        <taxon>Pterygota</taxon>
        <taxon>Neoptera</taxon>
        <taxon>Paraneoptera</taxon>
        <taxon>Hemiptera</taxon>
        <taxon>Heteroptera</taxon>
        <taxon>Panheteroptera</taxon>
        <taxon>Cimicomorpha</taxon>
        <taxon>Miridae</taxon>
        <taxon>Mirini</taxon>
        <taxon>Apolygus</taxon>
    </lineage>
</organism>
<protein>
    <recommendedName>
        <fullName evidence="3">Coiled-coil-helix-coiled-coil-helix domain-containing protein 8</fullName>
    </recommendedName>
</protein>
<dbReference type="Proteomes" id="UP000466442">
    <property type="component" value="Unassembled WGS sequence"/>
</dbReference>
<sequence length="66" mass="7923">MSQESEPIDHVEEMLRRTGCIELHYKVQECIAEKRDWRKCQEEVQKKNGKGDLSDEDLWNNLYIVK</sequence>
<dbReference type="AlphaFoldDB" id="A0A8S9Y2N0"/>
<reference evidence="1" key="1">
    <citation type="journal article" date="2021" name="Mol. Ecol. Resour.">
        <title>Apolygus lucorum genome provides insights into omnivorousness and mesophyll feeding.</title>
        <authorList>
            <person name="Liu Y."/>
            <person name="Liu H."/>
            <person name="Wang H."/>
            <person name="Huang T."/>
            <person name="Liu B."/>
            <person name="Yang B."/>
            <person name="Yin L."/>
            <person name="Li B."/>
            <person name="Zhang Y."/>
            <person name="Zhang S."/>
            <person name="Jiang F."/>
            <person name="Zhang X."/>
            <person name="Ren Y."/>
            <person name="Wang B."/>
            <person name="Wang S."/>
            <person name="Lu Y."/>
            <person name="Wu K."/>
            <person name="Fan W."/>
            <person name="Wang G."/>
        </authorList>
    </citation>
    <scope>NUCLEOTIDE SEQUENCE</scope>
    <source>
        <strain evidence="1">12Hb</strain>
    </source>
</reference>
<evidence type="ECO:0000313" key="1">
    <source>
        <dbReference type="EMBL" id="KAF6215530.1"/>
    </source>
</evidence>
<gene>
    <name evidence="1" type="ORF">GE061_010286</name>
</gene>
<evidence type="ECO:0008006" key="3">
    <source>
        <dbReference type="Google" id="ProtNLM"/>
    </source>
</evidence>
<dbReference type="GO" id="GO:0033617">
    <property type="term" value="P:mitochondrial respiratory chain complex IV assembly"/>
    <property type="evidence" value="ECO:0007669"/>
    <property type="project" value="InterPro"/>
</dbReference>
<name>A0A8S9Y2N0_APOLU</name>
<dbReference type="GO" id="GO:0005758">
    <property type="term" value="C:mitochondrial intermembrane space"/>
    <property type="evidence" value="ECO:0007669"/>
    <property type="project" value="InterPro"/>
</dbReference>
<keyword evidence="2" id="KW-1185">Reference proteome</keyword>
<dbReference type="InterPro" id="IPR039870">
    <property type="entry name" value="Coa4-like"/>
</dbReference>
<dbReference type="PANTHER" id="PTHR13639">
    <property type="entry name" value="CYTOCHROME C OXIDASE ASSEMBLY FACTOR 4 HOMOLOG, MITOCHONDRIAL"/>
    <property type="match status" value="1"/>
</dbReference>
<evidence type="ECO:0000313" key="2">
    <source>
        <dbReference type="Proteomes" id="UP000466442"/>
    </source>
</evidence>
<dbReference type="EMBL" id="WIXP02000002">
    <property type="protein sequence ID" value="KAF6215530.1"/>
    <property type="molecule type" value="Genomic_DNA"/>
</dbReference>
<accession>A0A8S9Y2N0</accession>
<proteinExistence type="predicted"/>
<dbReference type="PANTHER" id="PTHR13639:SF2">
    <property type="entry name" value="CYTOCHROME C OXIDASE ASSEMBLY FACTOR 4 HOMOLOG, MITOCHONDRIAL"/>
    <property type="match status" value="1"/>
</dbReference>
<dbReference type="OrthoDB" id="5586401at2759"/>